<comment type="similarity">
    <text evidence="2">Belongs to the peptidase S1 family. CLIP subfamily.</text>
</comment>
<feature type="region of interest" description="Disordered" evidence="3">
    <location>
        <begin position="516"/>
        <end position="535"/>
    </location>
</feature>
<evidence type="ECO:0000256" key="3">
    <source>
        <dbReference type="SAM" id="MobiDB-lite"/>
    </source>
</evidence>
<dbReference type="InterPro" id="IPR001254">
    <property type="entry name" value="Trypsin_dom"/>
</dbReference>
<evidence type="ECO:0000256" key="2">
    <source>
        <dbReference type="ARBA" id="ARBA00024195"/>
    </source>
</evidence>
<keyword evidence="6" id="KW-1185">Reference proteome</keyword>
<dbReference type="SMART" id="SM00020">
    <property type="entry name" value="Tryp_SPc"/>
    <property type="match status" value="1"/>
</dbReference>
<dbReference type="PANTHER" id="PTHR24256">
    <property type="entry name" value="TRYPTASE-RELATED"/>
    <property type="match status" value="1"/>
</dbReference>
<dbReference type="PROSITE" id="PS50240">
    <property type="entry name" value="TRYPSIN_DOM"/>
    <property type="match status" value="1"/>
</dbReference>
<dbReference type="OrthoDB" id="9990982at2759"/>
<keyword evidence="5" id="KW-0812">Transmembrane</keyword>
<dbReference type="SUPFAM" id="SSF50494">
    <property type="entry name" value="Trypsin-like serine proteases"/>
    <property type="match status" value="1"/>
</dbReference>
<keyword evidence="1" id="KW-1015">Disulfide bond</keyword>
<dbReference type="GO" id="GO:0006508">
    <property type="term" value="P:proteolysis"/>
    <property type="evidence" value="ECO:0007669"/>
    <property type="project" value="UniProtKB-KW"/>
</dbReference>
<evidence type="ECO:0000313" key="6">
    <source>
        <dbReference type="Proteomes" id="UP000054359"/>
    </source>
</evidence>
<dbReference type="OMA" id="SIREWAI"/>
<dbReference type="Gene3D" id="2.40.10.10">
    <property type="entry name" value="Trypsin-like serine proteases"/>
    <property type="match status" value="1"/>
</dbReference>
<gene>
    <name evidence="5" type="ORF">X975_26783</name>
</gene>
<name>A0A087U2F3_STEMI</name>
<dbReference type="Proteomes" id="UP000054359">
    <property type="component" value="Unassembled WGS sequence"/>
</dbReference>
<reference evidence="5 6" key="1">
    <citation type="submission" date="2013-11" db="EMBL/GenBank/DDBJ databases">
        <title>Genome sequencing of Stegodyphus mimosarum.</title>
        <authorList>
            <person name="Bechsgaard J."/>
        </authorList>
    </citation>
    <scope>NUCLEOTIDE SEQUENCE [LARGE SCALE GENOMIC DNA]</scope>
</reference>
<feature type="domain" description="Peptidase S1" evidence="4">
    <location>
        <begin position="757"/>
        <end position="984"/>
    </location>
</feature>
<feature type="compositionally biased region" description="Polar residues" evidence="3">
    <location>
        <begin position="516"/>
        <end position="529"/>
    </location>
</feature>
<evidence type="ECO:0000313" key="5">
    <source>
        <dbReference type="EMBL" id="KFM71542.1"/>
    </source>
</evidence>
<dbReference type="InterPro" id="IPR009003">
    <property type="entry name" value="Peptidase_S1_PA"/>
</dbReference>
<dbReference type="EMBL" id="KK117838">
    <property type="protein sequence ID" value="KFM71542.1"/>
    <property type="molecule type" value="Genomic_DNA"/>
</dbReference>
<keyword evidence="5" id="KW-0378">Hydrolase</keyword>
<keyword evidence="5" id="KW-0645">Protease</keyword>
<organism evidence="5 6">
    <name type="scientific">Stegodyphus mimosarum</name>
    <name type="common">African social velvet spider</name>
    <dbReference type="NCBI Taxonomy" id="407821"/>
    <lineage>
        <taxon>Eukaryota</taxon>
        <taxon>Metazoa</taxon>
        <taxon>Ecdysozoa</taxon>
        <taxon>Arthropoda</taxon>
        <taxon>Chelicerata</taxon>
        <taxon>Arachnida</taxon>
        <taxon>Araneae</taxon>
        <taxon>Araneomorphae</taxon>
        <taxon>Entelegynae</taxon>
        <taxon>Eresoidea</taxon>
        <taxon>Eresidae</taxon>
        <taxon>Stegodyphus</taxon>
    </lineage>
</organism>
<evidence type="ECO:0000256" key="1">
    <source>
        <dbReference type="ARBA" id="ARBA00023157"/>
    </source>
</evidence>
<dbReference type="Pfam" id="PF00089">
    <property type="entry name" value="Trypsin"/>
    <property type="match status" value="1"/>
</dbReference>
<sequence length="995" mass="111199">MCLTGINKWFLAGTLTYQRFCDVYSKHPAVFSNLFSMRKFVDQVIGQKQYETPYNSSMYVIIPPTTPSPIVPETTTALPSTTEVQETTTLETTSTTLEMTGTTPETTASISDSTPVITSKLSENLQDTMTEFTEEFRSEENITAAFEITANYSTSADDVIYVTTTAVNTDILEFGVENSTTRPMFSEDEILSNDSVTDKTHDSLMMSFLNETYADSEANATEISIFENGTSLYDNDTSSVLEEITSTPNPLTTHDELSDFTTESSNLTSVDSNEKSSSDTITTSDIDEAKTNTMTTETFTLPKESTDLTTSMVSATLTENLKIESTTSSYKEEFVNPDSKATTLEMKTEPEHREKFEFELTEEPDTDMTFALFSDVDGIKLETEKASENLKLSNISKEYVPRSRNLEEQPFINASDIFYEPIPTIGVPYDPNTTIFSSDGSFKEQPFINVSDIFEPIAAANMSYDSDATLLPESRNHEKLHLIDTTHLTESYNLTEQSYTDAYDTLHESITTTEISHNSETTHLTSSSYTEEKPHTSNMDIVHDSTFATDNLPNSEITHSTTSQNLEQPDINTSYVFYEPLSTTDIPYDSEPIHLPRNESFELPHENISDISDMQLSTTKIPSALETTQVMTTVQDTSVNISGQDTVDVTAISLITTSIKTDTTTAVFDTTQDVNTTEPYSEDPTFITTASPAVTSDIAKDVETASDSNTQIFKDHLISEKLQILEKKNFTAYDTEECGMWDQDSNVTVTSEQFFMKWPALGFLQMVSHPKMCASSILSPHFVITSLSCLSFRDNQLNPDKWAYIGGLYDESSSISGTQSHLVSKIIPYPNRNPPLLFNENDLALVQVKDEIKLDRFSKNVCLPYDKPQTGQECFISGWKKSSSDDDQGREFLSIPVSIISNEECNNTANYNGMLLESLICSMNNNESFQACQMDIGSPLFCLGENERWEIQGILNFPSPCDMTQPAVFNSIYSIREWAIEIVRNETTYTSFSED</sequence>
<dbReference type="STRING" id="407821.A0A087U2F3"/>
<evidence type="ECO:0000259" key="4">
    <source>
        <dbReference type="PROSITE" id="PS50240"/>
    </source>
</evidence>
<dbReference type="InterPro" id="IPR051487">
    <property type="entry name" value="Ser/Thr_Proteases_Immune/Dev"/>
</dbReference>
<proteinExistence type="inferred from homology"/>
<dbReference type="GO" id="GO:0004252">
    <property type="term" value="F:serine-type endopeptidase activity"/>
    <property type="evidence" value="ECO:0007669"/>
    <property type="project" value="InterPro"/>
</dbReference>
<accession>A0A087U2F3</accession>
<dbReference type="InterPro" id="IPR043504">
    <property type="entry name" value="Peptidase_S1_PA_chymotrypsin"/>
</dbReference>
<keyword evidence="5" id="KW-0472">Membrane</keyword>
<feature type="non-terminal residue" evidence="5">
    <location>
        <position position="995"/>
    </location>
</feature>
<protein>
    <submittedName>
        <fullName evidence="5">Transmembrane protease serine 3</fullName>
    </submittedName>
</protein>
<dbReference type="AlphaFoldDB" id="A0A087U2F3"/>